<keyword evidence="1" id="KW-0812">Transmembrane</keyword>
<gene>
    <name evidence="2" type="ORF">HY768_05860</name>
</gene>
<feature type="transmembrane region" description="Helical" evidence="1">
    <location>
        <begin position="7"/>
        <end position="28"/>
    </location>
</feature>
<keyword evidence="1" id="KW-0472">Membrane</keyword>
<proteinExistence type="predicted"/>
<sequence length="148" mass="17228">MPRIIKWLLWALVVVALYASLKIVLPYIRFADIKGKMREAVLAAAMETDESIARKLAENALDDNLPLAGDYFYQVTGEDGKKFVYQPETEEQKNEYQTLARQYFLEHMTRSPQGLEIAISYQQEIYFPFNLYTHKISFEHKEGGTQLR</sequence>
<evidence type="ECO:0000256" key="1">
    <source>
        <dbReference type="SAM" id="Phobius"/>
    </source>
</evidence>
<dbReference type="Proteomes" id="UP000736328">
    <property type="component" value="Unassembled WGS sequence"/>
</dbReference>
<organism evidence="2 3">
    <name type="scientific">candidate division TA06 bacterium</name>
    <dbReference type="NCBI Taxonomy" id="2250710"/>
    <lineage>
        <taxon>Bacteria</taxon>
        <taxon>Bacteria division TA06</taxon>
    </lineage>
</organism>
<name>A0A933IB61_UNCT6</name>
<dbReference type="EMBL" id="JACQXR010000076">
    <property type="protein sequence ID" value="MBI4726733.1"/>
    <property type="molecule type" value="Genomic_DNA"/>
</dbReference>
<protein>
    <submittedName>
        <fullName evidence="2">Uncharacterized protein</fullName>
    </submittedName>
</protein>
<accession>A0A933IB61</accession>
<reference evidence="2" key="1">
    <citation type="submission" date="2020-07" db="EMBL/GenBank/DDBJ databases">
        <title>Huge and variable diversity of episymbiotic CPR bacteria and DPANN archaea in groundwater ecosystems.</title>
        <authorList>
            <person name="He C.Y."/>
            <person name="Keren R."/>
            <person name="Whittaker M."/>
            <person name="Farag I.F."/>
            <person name="Doudna J."/>
            <person name="Cate J.H.D."/>
            <person name="Banfield J.F."/>
        </authorList>
    </citation>
    <scope>NUCLEOTIDE SEQUENCE</scope>
    <source>
        <strain evidence="2">NC_groundwater_1520_Pr4_B-0.1um_53_5</strain>
    </source>
</reference>
<evidence type="ECO:0000313" key="3">
    <source>
        <dbReference type="Proteomes" id="UP000736328"/>
    </source>
</evidence>
<comment type="caution">
    <text evidence="2">The sequence shown here is derived from an EMBL/GenBank/DDBJ whole genome shotgun (WGS) entry which is preliminary data.</text>
</comment>
<dbReference type="AlphaFoldDB" id="A0A933IB61"/>
<keyword evidence="1" id="KW-1133">Transmembrane helix</keyword>
<evidence type="ECO:0000313" key="2">
    <source>
        <dbReference type="EMBL" id="MBI4726733.1"/>
    </source>
</evidence>